<accession>X0VEY2</accession>
<reference evidence="1" key="1">
    <citation type="journal article" date="2014" name="Front. Microbiol.">
        <title>High frequency of phylogenetically diverse reductive dehalogenase-homologous genes in deep subseafloor sedimentary metagenomes.</title>
        <authorList>
            <person name="Kawai M."/>
            <person name="Futagami T."/>
            <person name="Toyoda A."/>
            <person name="Takaki Y."/>
            <person name="Nishi S."/>
            <person name="Hori S."/>
            <person name="Arai W."/>
            <person name="Tsubouchi T."/>
            <person name="Morono Y."/>
            <person name="Uchiyama I."/>
            <person name="Ito T."/>
            <person name="Fujiyama A."/>
            <person name="Inagaki F."/>
            <person name="Takami H."/>
        </authorList>
    </citation>
    <scope>NUCLEOTIDE SEQUENCE</scope>
    <source>
        <strain evidence="1">Expedition CK06-06</strain>
    </source>
</reference>
<name>X0VEY2_9ZZZZ</name>
<organism evidence="1">
    <name type="scientific">marine sediment metagenome</name>
    <dbReference type="NCBI Taxonomy" id="412755"/>
    <lineage>
        <taxon>unclassified sequences</taxon>
        <taxon>metagenomes</taxon>
        <taxon>ecological metagenomes</taxon>
    </lineage>
</organism>
<feature type="non-terminal residue" evidence="1">
    <location>
        <position position="260"/>
    </location>
</feature>
<dbReference type="EMBL" id="BARS01032646">
    <property type="protein sequence ID" value="GAG16885.1"/>
    <property type="molecule type" value="Genomic_DNA"/>
</dbReference>
<gene>
    <name evidence="1" type="ORF">S01H1_50655</name>
</gene>
<evidence type="ECO:0000313" key="1">
    <source>
        <dbReference type="EMBL" id="GAG16885.1"/>
    </source>
</evidence>
<sequence>YGNYYEGYNLIDVNNDVCNFSYTPTLISESIGIANITPTFTDGTYTIDSSVTISQAITTVDLSGLELKTGAQFTFDLTFTHDSFSGGTAPSSTVTNVAMSFVFTLATSYPSVNAMITSTEFQSLVGATGTNQSIANACTLGTTWTDQWNCDMPNTLDTLFAYTSGIGSGVVFPGVGAIQTTVAGNSVSFQFPAMVWVDDINTPTNTVYEYFTTTIASATWQDISETESLHSDRDYSVGIVYMDDFNRSSTAILAPNSTVH</sequence>
<protein>
    <submittedName>
        <fullName evidence="1">Uncharacterized protein</fullName>
    </submittedName>
</protein>
<dbReference type="AlphaFoldDB" id="X0VEY2"/>
<proteinExistence type="predicted"/>
<feature type="non-terminal residue" evidence="1">
    <location>
        <position position="1"/>
    </location>
</feature>
<comment type="caution">
    <text evidence="1">The sequence shown here is derived from an EMBL/GenBank/DDBJ whole genome shotgun (WGS) entry which is preliminary data.</text>
</comment>